<keyword evidence="3" id="KW-0282">Flagellum</keyword>
<reference evidence="4" key="1">
    <citation type="journal article" date="2019" name="Int. J. Syst. Evol. Microbiol.">
        <title>The Global Catalogue of Microorganisms (GCM) 10K type strain sequencing project: providing services to taxonomists for standard genome sequencing and annotation.</title>
        <authorList>
            <consortium name="The Broad Institute Genomics Platform"/>
            <consortium name="The Broad Institute Genome Sequencing Center for Infectious Disease"/>
            <person name="Wu L."/>
            <person name="Ma J."/>
        </authorList>
    </citation>
    <scope>NUCLEOTIDE SEQUENCE [LARGE SCALE GENOMIC DNA]</scope>
    <source>
        <strain evidence="4">CGMCC 1.18575</strain>
    </source>
</reference>
<gene>
    <name evidence="3" type="ORF">ACFPOF_04250</name>
</gene>
<feature type="compositionally biased region" description="Polar residues" evidence="1">
    <location>
        <begin position="228"/>
        <end position="242"/>
    </location>
</feature>
<comment type="caution">
    <text evidence="3">The sequence shown here is derived from an EMBL/GenBank/DDBJ whole genome shotgun (WGS) entry which is preliminary data.</text>
</comment>
<dbReference type="PANTHER" id="PTHR37533:SF2">
    <property type="entry name" value="FLAGELLAR HOOK-LENGTH CONTROL PROTEIN"/>
    <property type="match status" value="1"/>
</dbReference>
<dbReference type="Pfam" id="PF02120">
    <property type="entry name" value="Flg_hook"/>
    <property type="match status" value="1"/>
</dbReference>
<dbReference type="InterPro" id="IPR038610">
    <property type="entry name" value="FliK-like_C_sf"/>
</dbReference>
<accession>A0ABW0HLJ9</accession>
<keyword evidence="3" id="KW-0966">Cell projection</keyword>
<evidence type="ECO:0000313" key="4">
    <source>
        <dbReference type="Proteomes" id="UP001596113"/>
    </source>
</evidence>
<proteinExistence type="predicted"/>
<feature type="region of interest" description="Disordered" evidence="1">
    <location>
        <begin position="1"/>
        <end position="22"/>
    </location>
</feature>
<dbReference type="CDD" id="cd17470">
    <property type="entry name" value="T3SS_Flik_C"/>
    <property type="match status" value="1"/>
</dbReference>
<dbReference type="EMBL" id="JBHSMI010000008">
    <property type="protein sequence ID" value="MFC5401939.1"/>
    <property type="molecule type" value="Genomic_DNA"/>
</dbReference>
<evidence type="ECO:0000313" key="3">
    <source>
        <dbReference type="EMBL" id="MFC5401939.1"/>
    </source>
</evidence>
<feature type="compositionally biased region" description="Polar residues" evidence="1">
    <location>
        <begin position="408"/>
        <end position="419"/>
    </location>
</feature>
<dbReference type="Gene3D" id="3.30.750.140">
    <property type="match status" value="1"/>
</dbReference>
<feature type="region of interest" description="Disordered" evidence="1">
    <location>
        <begin position="213"/>
        <end position="247"/>
    </location>
</feature>
<sequence length="472" mass="49110">MNMAINTTPVAAGKTSSTGTGANASVSTTGNAFAGALVQAIDGKGNQAPTNGTLSLPVGLAGLFAQVDGEEGALSAEQLMDALAKLADQLGQIEQDGADKLPEDVQNQLASMLVTLQSLIVQTNAQPTNNLSEDETNVVVAQVAGSGLQGAKSTSGELVASLRKAVQALSDAIASGADIPPQTNGFVSQLQQTLNTIVAPTAIQAVDANVQAKRSSDQEQANKEISDQPASQQATGTSNVASGEQRKSVLTLREPVWRFNLSATEQQANAENGETVVAGVSESEATTSDAQPAWTLVRNDTLTSTQSAPKADLPASVPVQQFAEQMEKFLVKQFQLTQGNGTSEAKLSLTPEHLGQVDIRIVMHNGQVTAQFVAESAMAKDMLENQMSQLKASLSSQGLSVERLEVVQQPSTSTGASFMQQQQRQSNSGNGNGSNRNGSGDSADDQAVFAAEMERTSFMREFGQGGSINVTA</sequence>
<dbReference type="InterPro" id="IPR052563">
    <property type="entry name" value="FliK"/>
</dbReference>
<dbReference type="RefSeq" id="WP_378129905.1">
    <property type="nucleotide sequence ID" value="NZ_JBHSMI010000008.1"/>
</dbReference>
<dbReference type="PANTHER" id="PTHR37533">
    <property type="entry name" value="FLAGELLAR HOOK-LENGTH CONTROL PROTEIN"/>
    <property type="match status" value="1"/>
</dbReference>
<evidence type="ECO:0000256" key="1">
    <source>
        <dbReference type="SAM" id="MobiDB-lite"/>
    </source>
</evidence>
<keyword evidence="3" id="KW-0969">Cilium</keyword>
<keyword evidence="4" id="KW-1185">Reference proteome</keyword>
<feature type="region of interest" description="Disordered" evidence="1">
    <location>
        <begin position="406"/>
        <end position="445"/>
    </location>
</feature>
<dbReference type="InterPro" id="IPR021136">
    <property type="entry name" value="Flagellar_hook_control-like_C"/>
</dbReference>
<evidence type="ECO:0000259" key="2">
    <source>
        <dbReference type="Pfam" id="PF02120"/>
    </source>
</evidence>
<dbReference type="Proteomes" id="UP001596113">
    <property type="component" value="Unassembled WGS sequence"/>
</dbReference>
<name>A0ABW0HLJ9_9BACL</name>
<feature type="compositionally biased region" description="Basic and acidic residues" evidence="1">
    <location>
        <begin position="214"/>
        <end position="226"/>
    </location>
</feature>
<organism evidence="3 4">
    <name type="scientific">Cohnella soli</name>
    <dbReference type="NCBI Taxonomy" id="425005"/>
    <lineage>
        <taxon>Bacteria</taxon>
        <taxon>Bacillati</taxon>
        <taxon>Bacillota</taxon>
        <taxon>Bacilli</taxon>
        <taxon>Bacillales</taxon>
        <taxon>Paenibacillaceae</taxon>
        <taxon>Cohnella</taxon>
    </lineage>
</organism>
<protein>
    <submittedName>
        <fullName evidence="3">Flagellar hook-length control protein FliK</fullName>
    </submittedName>
</protein>
<feature type="compositionally biased region" description="Low complexity" evidence="1">
    <location>
        <begin position="420"/>
        <end position="441"/>
    </location>
</feature>
<feature type="domain" description="Flagellar hook-length control protein-like C-terminal" evidence="2">
    <location>
        <begin position="333"/>
        <end position="412"/>
    </location>
</feature>